<comment type="caution">
    <text evidence="3">The sequence shown here is derived from an EMBL/GenBank/DDBJ whole genome shotgun (WGS) entry which is preliminary data.</text>
</comment>
<evidence type="ECO:0000313" key="4">
    <source>
        <dbReference type="Proteomes" id="UP001498398"/>
    </source>
</evidence>
<evidence type="ECO:0000256" key="1">
    <source>
        <dbReference type="SAM" id="MobiDB-lite"/>
    </source>
</evidence>
<feature type="transmembrane region" description="Helical" evidence="2">
    <location>
        <begin position="344"/>
        <end position="366"/>
    </location>
</feature>
<organism evidence="3 4">
    <name type="scientific">Marasmiellus scandens</name>
    <dbReference type="NCBI Taxonomy" id="2682957"/>
    <lineage>
        <taxon>Eukaryota</taxon>
        <taxon>Fungi</taxon>
        <taxon>Dikarya</taxon>
        <taxon>Basidiomycota</taxon>
        <taxon>Agaricomycotina</taxon>
        <taxon>Agaricomycetes</taxon>
        <taxon>Agaricomycetidae</taxon>
        <taxon>Agaricales</taxon>
        <taxon>Marasmiineae</taxon>
        <taxon>Omphalotaceae</taxon>
        <taxon>Marasmiellus</taxon>
    </lineage>
</organism>
<dbReference type="Proteomes" id="UP001498398">
    <property type="component" value="Unassembled WGS sequence"/>
</dbReference>
<evidence type="ECO:0000256" key="2">
    <source>
        <dbReference type="SAM" id="Phobius"/>
    </source>
</evidence>
<keyword evidence="2" id="KW-0472">Membrane</keyword>
<reference evidence="3 4" key="1">
    <citation type="submission" date="2024-01" db="EMBL/GenBank/DDBJ databases">
        <title>A draft genome for the cacao thread blight pathogen Marasmiellus scandens.</title>
        <authorList>
            <person name="Baruah I.K."/>
            <person name="Leung J."/>
            <person name="Bukari Y."/>
            <person name="Amoako-Attah I."/>
            <person name="Meinhardt L.W."/>
            <person name="Bailey B.A."/>
            <person name="Cohen S.P."/>
        </authorList>
    </citation>
    <scope>NUCLEOTIDE SEQUENCE [LARGE SCALE GENOMIC DNA]</scope>
    <source>
        <strain evidence="3 4">GH-19</strain>
    </source>
</reference>
<feature type="compositionally biased region" description="Polar residues" evidence="1">
    <location>
        <begin position="319"/>
        <end position="337"/>
    </location>
</feature>
<evidence type="ECO:0000313" key="3">
    <source>
        <dbReference type="EMBL" id="KAK7439774.1"/>
    </source>
</evidence>
<gene>
    <name evidence="3" type="ORF">VKT23_017348</name>
</gene>
<sequence length="500" mass="54545">MSSDIVTIILDDYFLSPKAAAVNLAFEKKGWVSERKLCAVSYNSTCASVSEPSGTASLIVRPNLDAVWWSIFGRTPSDSSTSFKMTLITDVTRGATVEQDVFFAYADTAYQFFWTDFVNTDDFRNQTRSQEMILVFAEASSITLDYILLAVTNTTDLNGTTILADDANPEISWNGWIENRFTSPIAASGTAEVGGRFFMPQGNGTHSSDTEGDSFTFQFAGSSISVSGINPVQPGCVLGMDFTVDSITTSKTFFYDGSSFPGTPHFIYFENQSLEPGNHTLIATITLIRGNITASIDYLTYRPSFSTILDKPVFVSPKTPSQSALPSPTSPGQTSSNHKTHTGVIAGAAVGGVAAVVLLGLLLWWLHKLQKKEAQLSVDFIAEPFTIPNPIHPEHIKYAIPPQQMNFQVEAPGRKGLPARVVPVNILPIQQQLTELQSQRDALNQGLESLEMQSAQHSEVGQNGALNQGSTNIAEFVREMRTQVDGISREINRYVVPPNI</sequence>
<keyword evidence="4" id="KW-1185">Reference proteome</keyword>
<keyword evidence="2" id="KW-1133">Transmembrane helix</keyword>
<protein>
    <submittedName>
        <fullName evidence="3">Uncharacterized protein</fullName>
    </submittedName>
</protein>
<dbReference type="EMBL" id="JBANRG010000071">
    <property type="protein sequence ID" value="KAK7439774.1"/>
    <property type="molecule type" value="Genomic_DNA"/>
</dbReference>
<name>A0ABR1IS82_9AGAR</name>
<proteinExistence type="predicted"/>
<feature type="region of interest" description="Disordered" evidence="1">
    <location>
        <begin position="319"/>
        <end position="339"/>
    </location>
</feature>
<accession>A0ABR1IS82</accession>
<dbReference type="Gene3D" id="2.60.120.260">
    <property type="entry name" value="Galactose-binding domain-like"/>
    <property type="match status" value="1"/>
</dbReference>
<keyword evidence="2" id="KW-0812">Transmembrane</keyword>